<reference evidence="1 2" key="1">
    <citation type="submission" date="2020-08" db="EMBL/GenBank/DDBJ databases">
        <title>Genomic Encyclopedia of Type Strains, Phase IV (KMG-IV): sequencing the most valuable type-strain genomes for metagenomic binning, comparative biology and taxonomic classification.</title>
        <authorList>
            <person name="Goeker M."/>
        </authorList>
    </citation>
    <scope>NUCLEOTIDE SEQUENCE [LARGE SCALE GENOMIC DNA]</scope>
    <source>
        <strain evidence="1 2">DSM 10508</strain>
    </source>
</reference>
<dbReference type="NCBIfam" id="NF033728">
    <property type="entry name" value="borfam54_1"/>
    <property type="match status" value="1"/>
</dbReference>
<proteinExistence type="predicted"/>
<dbReference type="Gene3D" id="1.10.3160.10">
    <property type="entry name" value="Bbcrasp-1"/>
    <property type="match status" value="1"/>
</dbReference>
<dbReference type="PROSITE" id="PS51257">
    <property type="entry name" value="PROKAR_LIPOPROTEIN"/>
    <property type="match status" value="1"/>
</dbReference>
<evidence type="ECO:0008006" key="3">
    <source>
        <dbReference type="Google" id="ProtNLM"/>
    </source>
</evidence>
<protein>
    <recommendedName>
        <fullName evidence="3">Antigen, P35</fullName>
    </recommendedName>
</protein>
<dbReference type="RefSeq" id="WP_011703821.1">
    <property type="nucleotide sequence ID" value="NZ_CAXOVQ010000003.1"/>
</dbReference>
<dbReference type="AlphaFoldDB" id="A0AB34Z4H3"/>
<evidence type="ECO:0000313" key="2">
    <source>
        <dbReference type="Proteomes" id="UP000529652"/>
    </source>
</evidence>
<accession>A0AB34Z4H3</accession>
<dbReference type="EMBL" id="JACHGM010000003">
    <property type="protein sequence ID" value="MBB5141489.1"/>
    <property type="molecule type" value="Genomic_DNA"/>
</dbReference>
<organism evidence="1 2">
    <name type="scientific">Borreliella afzelii</name>
    <name type="common">Borrelia afzelii</name>
    <dbReference type="NCBI Taxonomy" id="29518"/>
    <lineage>
        <taxon>Bacteria</taxon>
        <taxon>Pseudomonadati</taxon>
        <taxon>Spirochaetota</taxon>
        <taxon>Spirochaetia</taxon>
        <taxon>Spirochaetales</taxon>
        <taxon>Borreliaceae</taxon>
        <taxon>Borreliella</taxon>
    </lineage>
</organism>
<evidence type="ECO:0000313" key="1">
    <source>
        <dbReference type="EMBL" id="MBB5141489.1"/>
    </source>
</evidence>
<dbReference type="NCBIfam" id="NF033729">
    <property type="entry name" value="borfam54_2"/>
    <property type="match status" value="1"/>
</dbReference>
<dbReference type="InterPro" id="IPR008421">
    <property type="entry name" value="Borrelia_lipoprotein_PFam54/60"/>
</dbReference>
<dbReference type="Pfam" id="PF05714">
    <property type="entry name" value="PFam54_60"/>
    <property type="match status" value="1"/>
</dbReference>
<name>A0AB34Z4H3_BORAF</name>
<gene>
    <name evidence="1" type="ORF">HNP63_000910</name>
</gene>
<dbReference type="Proteomes" id="UP000529652">
    <property type="component" value="Unassembled WGS sequence"/>
</dbReference>
<comment type="caution">
    <text evidence="1">The sequence shown here is derived from an EMBL/GenBank/DDBJ whole genome shotgun (WGS) entry which is preliminary data.</text>
</comment>
<sequence length="324" mass="36847">MKNNKLIAIFLLHILTVLILLSCSLEVNKDDNKEKENKKAKIIKNKKNSLNIKKTSRNAKNGKPTVDNLFTAINALKNPPKIAAGNIKNKANPAALKQPNNANANVNIPKQIVDPEAKELIQKILDRSENIVQIGEIDSNKGEPDDQFGMKAEIFSKIFFNAGSTVHFDENEYLNERRMLYTSLNFNESTILNLGKILSKLSQNSNYRSLVKETLINRGFSIQLAMEEISLKVLNVKDKIQHLNKPDLKTLYYDFNKLEKLKEKWLKDVDDIIKDYNANPELRTDISKLHDNVELKNSKALFADTHDIILNLINTTTNILTPIQ</sequence>
<dbReference type="NCBIfam" id="NF033730">
    <property type="entry name" value="borfam54_3"/>
    <property type="match status" value="1"/>
</dbReference>